<dbReference type="EMBL" id="PPSL01000001">
    <property type="protein sequence ID" value="PQJ12278.1"/>
    <property type="molecule type" value="Genomic_DNA"/>
</dbReference>
<gene>
    <name evidence="2" type="ORF">CJD36_000530</name>
</gene>
<protein>
    <submittedName>
        <fullName evidence="2">Lactate utilization protein B/C</fullName>
    </submittedName>
</protein>
<dbReference type="AlphaFoldDB" id="A0A2S7T012"/>
<organism evidence="2 3">
    <name type="scientific">Flavipsychrobacter stenotrophus</name>
    <dbReference type="NCBI Taxonomy" id="2077091"/>
    <lineage>
        <taxon>Bacteria</taxon>
        <taxon>Pseudomonadati</taxon>
        <taxon>Bacteroidota</taxon>
        <taxon>Chitinophagia</taxon>
        <taxon>Chitinophagales</taxon>
        <taxon>Chitinophagaceae</taxon>
        <taxon>Flavipsychrobacter</taxon>
    </lineage>
</organism>
<keyword evidence="3" id="KW-1185">Reference proteome</keyword>
<evidence type="ECO:0000313" key="2">
    <source>
        <dbReference type="EMBL" id="PQJ12278.1"/>
    </source>
</evidence>
<dbReference type="InterPro" id="IPR003741">
    <property type="entry name" value="LUD_dom"/>
</dbReference>
<dbReference type="InterPro" id="IPR037171">
    <property type="entry name" value="NagB/RpiA_transferase-like"/>
</dbReference>
<dbReference type="InterPro" id="IPR024185">
    <property type="entry name" value="FTHF_cligase-like_sf"/>
</dbReference>
<dbReference type="PANTHER" id="PTHR43682">
    <property type="entry name" value="LACTATE UTILIZATION PROTEIN C"/>
    <property type="match status" value="1"/>
</dbReference>
<dbReference type="SUPFAM" id="SSF100950">
    <property type="entry name" value="NagB/RpiA/CoA transferase-like"/>
    <property type="match status" value="1"/>
</dbReference>
<dbReference type="RefSeq" id="WP_105037162.1">
    <property type="nucleotide sequence ID" value="NZ_PPSL01000001.1"/>
</dbReference>
<feature type="domain" description="LUD" evidence="1">
    <location>
        <begin position="112"/>
        <end position="216"/>
    </location>
</feature>
<sequence length="226" mass="25331">MQTFKTSKARENILSRIRKGLSEAKLPMPFPETDKENQKIYTTSTDGMEEVFADAFIKLGGKFIFCDNEKELLDNINILHESRGWRHMLCADNRLLKMFNDLEPGIVEPAEPYLETADACITGCEMLVARTGSILISSNQHMGRTAPVFYPIHIVFAYADQIVGDIDDAFATMKKKYGNDLPSMMNLNTGPSRTADIEKTLVVGVHGPAEVFCFFVNAESGAFYKR</sequence>
<evidence type="ECO:0000313" key="3">
    <source>
        <dbReference type="Proteomes" id="UP000239872"/>
    </source>
</evidence>
<dbReference type="Proteomes" id="UP000239872">
    <property type="component" value="Unassembled WGS sequence"/>
</dbReference>
<dbReference type="PANTHER" id="PTHR43682:SF1">
    <property type="entry name" value="LACTATE UTILIZATION PROTEIN C"/>
    <property type="match status" value="1"/>
</dbReference>
<dbReference type="Gene3D" id="3.40.50.10420">
    <property type="entry name" value="NagB/RpiA/CoA transferase-like"/>
    <property type="match status" value="1"/>
</dbReference>
<reference evidence="2 3" key="1">
    <citation type="submission" date="2018-01" db="EMBL/GenBank/DDBJ databases">
        <title>A novel member of the phylum Bacteroidetes isolated from glacier ice.</title>
        <authorList>
            <person name="Liu Q."/>
            <person name="Xin Y.-H."/>
        </authorList>
    </citation>
    <scope>NUCLEOTIDE SEQUENCE [LARGE SCALE GENOMIC DNA]</scope>
    <source>
        <strain evidence="2 3">RB1R16</strain>
    </source>
</reference>
<dbReference type="Pfam" id="PF02589">
    <property type="entry name" value="LUD_dom"/>
    <property type="match status" value="1"/>
</dbReference>
<comment type="caution">
    <text evidence="2">The sequence shown here is derived from an EMBL/GenBank/DDBJ whole genome shotgun (WGS) entry which is preliminary data.</text>
</comment>
<evidence type="ECO:0000259" key="1">
    <source>
        <dbReference type="Pfam" id="PF02589"/>
    </source>
</evidence>
<accession>A0A2S7T012</accession>
<name>A0A2S7T012_9BACT</name>
<dbReference type="OrthoDB" id="9794157at2"/>
<proteinExistence type="predicted"/>